<organism evidence="1 2">
    <name type="scientific">Vaccinium darrowii</name>
    <dbReference type="NCBI Taxonomy" id="229202"/>
    <lineage>
        <taxon>Eukaryota</taxon>
        <taxon>Viridiplantae</taxon>
        <taxon>Streptophyta</taxon>
        <taxon>Embryophyta</taxon>
        <taxon>Tracheophyta</taxon>
        <taxon>Spermatophyta</taxon>
        <taxon>Magnoliopsida</taxon>
        <taxon>eudicotyledons</taxon>
        <taxon>Gunneridae</taxon>
        <taxon>Pentapetalae</taxon>
        <taxon>asterids</taxon>
        <taxon>Ericales</taxon>
        <taxon>Ericaceae</taxon>
        <taxon>Vaccinioideae</taxon>
        <taxon>Vaccinieae</taxon>
        <taxon>Vaccinium</taxon>
    </lineage>
</organism>
<evidence type="ECO:0000313" key="1">
    <source>
        <dbReference type="EMBL" id="KAH7834226.1"/>
    </source>
</evidence>
<keyword evidence="2" id="KW-1185">Reference proteome</keyword>
<dbReference type="EMBL" id="CM037152">
    <property type="protein sequence ID" value="KAH7834226.1"/>
    <property type="molecule type" value="Genomic_DNA"/>
</dbReference>
<accession>A0ACB7X0E9</accession>
<proteinExistence type="predicted"/>
<comment type="caution">
    <text evidence="1">The sequence shown here is derived from an EMBL/GenBank/DDBJ whole genome shotgun (WGS) entry which is preliminary data.</text>
</comment>
<dbReference type="Proteomes" id="UP000828048">
    <property type="component" value="Chromosome 2"/>
</dbReference>
<name>A0ACB7X0E9_9ERIC</name>
<sequence>MGSRAGGNAADLWSELIAAEQEENGHLPQPHQRQEPQIAVVYTRKLTHNPQRDVSTRLSSSSNRSSRVSFAPVKRISWNRSLSTRGRTSIAVAACVDYQHQQRKPTRKTKPAIPRGKNLQPPNYEKERAYFQEVDSIELIEESPSPKKSGTWAMGIQNDDVGMPHMSTTLKKWLISKKLNRSCGPSASLSKILETPALRGASVWKNGSNSSCLKTPASLHIHSGLHTVENKFNSNFTIKEFETLGDEEFEDIGNGVGKLSLTSRPGSLEGHHWDPFVALLAVCGQSSPSTLLDIFSKFCDPETIVKVGEGTYGEAFQAGKAVCKIVPIDGDLRVNGEVQKRSEELLEEAILTRTLNHLRAHDSQVTNSCTTFIETLELSVCQGPYDVALIKAWEEWDEKHGSENDPPKEFPEKQCYFVFVQEHGGQDLESFVLLNFNEARSILVQVTVALAVAEAAYEFEHRDLHWGNILLSRKDSAALLFTVEGRTIFIRTFGLVVSIIDFTLSRINTGDDILFLDLSLDPELFEGPKGDKQFDTYRKMREVTEDCWEGSFPKTNVLWLQYLVDILLMKKSYDRTTKDERDLRSLKKRLNNCDSAREAISDPFFRDLFVDHAI</sequence>
<gene>
    <name evidence="1" type="ORF">Vadar_013944</name>
</gene>
<reference evidence="1 2" key="1">
    <citation type="journal article" date="2021" name="Hortic Res">
        <title>High-quality reference genome and annotation aids understanding of berry development for evergreen blueberry (Vaccinium darrowii).</title>
        <authorList>
            <person name="Yu J."/>
            <person name="Hulse-Kemp A.M."/>
            <person name="Babiker E."/>
            <person name="Staton M."/>
        </authorList>
    </citation>
    <scope>NUCLEOTIDE SEQUENCE [LARGE SCALE GENOMIC DNA]</scope>
    <source>
        <strain evidence="2">cv. NJ 8807/NJ 8810</strain>
        <tissue evidence="1">Young leaf</tissue>
    </source>
</reference>
<protein>
    <submittedName>
        <fullName evidence="1">Uncharacterized protein</fullName>
    </submittedName>
</protein>
<evidence type="ECO:0000313" key="2">
    <source>
        <dbReference type="Proteomes" id="UP000828048"/>
    </source>
</evidence>